<feature type="domain" description="Thiolase N-terminal" evidence="5">
    <location>
        <begin position="43"/>
        <end position="318"/>
    </location>
</feature>
<dbReference type="PANTHER" id="PTHR18919:SF107">
    <property type="entry name" value="ACETYL-COA ACETYLTRANSFERASE, CYTOSOLIC"/>
    <property type="match status" value="1"/>
</dbReference>
<evidence type="ECO:0000313" key="8">
    <source>
        <dbReference type="Proteomes" id="UP000005297"/>
    </source>
</evidence>
<comment type="caution">
    <text evidence="7">The sequence shown here is derived from an EMBL/GenBank/DDBJ whole genome shotgun (WGS) entry which is preliminary data.</text>
</comment>
<reference evidence="7 8" key="1">
    <citation type="submission" date="2006-09" db="EMBL/GenBank/DDBJ databases">
        <authorList>
            <person name="Emerson D."/>
            <person name="Ferriera S."/>
            <person name="Johnson J."/>
            <person name="Kravitz S."/>
            <person name="Halpern A."/>
            <person name="Remington K."/>
            <person name="Beeson K."/>
            <person name="Tran B."/>
            <person name="Rogers Y.-H."/>
            <person name="Friedman R."/>
            <person name="Venter J.C."/>
        </authorList>
    </citation>
    <scope>NUCLEOTIDE SEQUENCE [LARGE SCALE GENOMIC DNA]</scope>
    <source>
        <strain evidence="7 8">PV-1</strain>
    </source>
</reference>
<dbReference type="PROSITE" id="PS00737">
    <property type="entry name" value="THIOLASE_2"/>
    <property type="match status" value="1"/>
</dbReference>
<dbReference type="Proteomes" id="UP000005297">
    <property type="component" value="Unassembled WGS sequence"/>
</dbReference>
<dbReference type="InterPro" id="IPR020610">
    <property type="entry name" value="Thiolase_AS"/>
</dbReference>
<dbReference type="AlphaFoldDB" id="Q0EXX9"/>
<accession>Q0EXX9</accession>
<proteinExistence type="inferred from homology"/>
<dbReference type="Pfam" id="PF00108">
    <property type="entry name" value="Thiolase_N"/>
    <property type="match status" value="1"/>
</dbReference>
<dbReference type="NCBIfam" id="TIGR01930">
    <property type="entry name" value="AcCoA-C-Actrans"/>
    <property type="match status" value="1"/>
</dbReference>
<protein>
    <submittedName>
        <fullName evidence="7">Acetyl-CoA acyltransferase</fullName>
    </submittedName>
</protein>
<comment type="similarity">
    <text evidence="1 4">Belongs to the thiolase-like superfamily. Thiolase family.</text>
</comment>
<keyword evidence="8" id="KW-1185">Reference proteome</keyword>
<keyword evidence="3 4" id="KW-0012">Acyltransferase</keyword>
<dbReference type="EMBL" id="AATS01000012">
    <property type="protein sequence ID" value="EAU54073.1"/>
    <property type="molecule type" value="Genomic_DNA"/>
</dbReference>
<dbReference type="CDD" id="cd00751">
    <property type="entry name" value="thiolase"/>
    <property type="match status" value="1"/>
</dbReference>
<gene>
    <name evidence="7" type="ORF">SPV1_00547</name>
</gene>
<evidence type="ECO:0000259" key="6">
    <source>
        <dbReference type="Pfam" id="PF02803"/>
    </source>
</evidence>
<dbReference type="SUPFAM" id="SSF53901">
    <property type="entry name" value="Thiolase-like"/>
    <property type="match status" value="2"/>
</dbReference>
<dbReference type="InterPro" id="IPR020617">
    <property type="entry name" value="Thiolase_C"/>
</dbReference>
<name>Q0EXX9_9PROT</name>
<dbReference type="InterPro" id="IPR020616">
    <property type="entry name" value="Thiolase_N"/>
</dbReference>
<dbReference type="InterPro" id="IPR002155">
    <property type="entry name" value="Thiolase"/>
</dbReference>
<dbReference type="InParanoid" id="Q0EXX9"/>
<organism evidence="7 8">
    <name type="scientific">Mariprofundus ferrooxydans PV-1</name>
    <dbReference type="NCBI Taxonomy" id="314345"/>
    <lineage>
        <taxon>Bacteria</taxon>
        <taxon>Pseudomonadati</taxon>
        <taxon>Pseudomonadota</taxon>
        <taxon>Candidatius Mariprofundia</taxon>
        <taxon>Mariprofundales</taxon>
        <taxon>Mariprofundaceae</taxon>
        <taxon>Mariprofundus</taxon>
    </lineage>
</organism>
<dbReference type="HOGENOM" id="CLU_031026_2_0_0"/>
<dbReference type="InterPro" id="IPR020613">
    <property type="entry name" value="Thiolase_CS"/>
</dbReference>
<evidence type="ECO:0000256" key="2">
    <source>
        <dbReference type="ARBA" id="ARBA00022679"/>
    </source>
</evidence>
<sequence length="466" mass="49054">MITLRRRGWENTFFRRAGIGFEGVDMSAAVQSGKKATGLPRDVVVVAGLRTPLGKAGGAFDKLGAVELGSMAMRELLARSPVSSDDIDQVILGNVIQPAEASNIARVIALTAGVPQQVPAHTVHRNCASGMQAITDAAEKIQLGRADVVLAGGVESMTHAPLLFDDRFRAAMAKWPRAKALPQKLSVLAELARAPWKPRIALLEGLTDPTVGMGMGQTAELLAREFGVTRAEQDAYALMSHQRAAAGWSDGWFDDEVMHLFAPPSYADVHRDEGIRAGQTLQALAKLKPAFDRPLGSVTAGNSSQITDGAAMLILSHREKAEAEGWPIMGYLRDWAYTGCDPARMGLGPVFATHRLLASGGLSMSDITRMEINEAFAVQVLACLKAMESEAFAAEQLGGKPIGVPDMDRLNVHGGAVAIGHPVGVSGARLVLTLLGQLQKDTGGGLGVATLCIGGGQGGAMLLEGC</sequence>
<feature type="domain" description="Thiolase C-terminal" evidence="6">
    <location>
        <begin position="328"/>
        <end position="464"/>
    </location>
</feature>
<evidence type="ECO:0000259" key="5">
    <source>
        <dbReference type="Pfam" id="PF00108"/>
    </source>
</evidence>
<keyword evidence="2 4" id="KW-0808">Transferase</keyword>
<dbReference type="PROSITE" id="PS00099">
    <property type="entry name" value="THIOLASE_3"/>
    <property type="match status" value="1"/>
</dbReference>
<dbReference type="GO" id="GO:0005829">
    <property type="term" value="C:cytosol"/>
    <property type="evidence" value="ECO:0007669"/>
    <property type="project" value="TreeGrafter"/>
</dbReference>
<dbReference type="InterPro" id="IPR016039">
    <property type="entry name" value="Thiolase-like"/>
</dbReference>
<dbReference type="STRING" id="314344.AL013_00660"/>
<dbReference type="PANTHER" id="PTHR18919">
    <property type="entry name" value="ACETYL-COA C-ACYLTRANSFERASE"/>
    <property type="match status" value="1"/>
</dbReference>
<dbReference type="GO" id="GO:0003988">
    <property type="term" value="F:acetyl-CoA C-acyltransferase activity"/>
    <property type="evidence" value="ECO:0007669"/>
    <property type="project" value="UniProtKB-ARBA"/>
</dbReference>
<dbReference type="FunCoup" id="Q0EXX9">
    <property type="interactions" value="285"/>
</dbReference>
<dbReference type="Pfam" id="PF02803">
    <property type="entry name" value="Thiolase_C"/>
    <property type="match status" value="1"/>
</dbReference>
<evidence type="ECO:0000256" key="3">
    <source>
        <dbReference type="ARBA" id="ARBA00023315"/>
    </source>
</evidence>
<evidence type="ECO:0000313" key="7">
    <source>
        <dbReference type="EMBL" id="EAU54073.1"/>
    </source>
</evidence>
<dbReference type="Gene3D" id="3.40.47.10">
    <property type="match status" value="1"/>
</dbReference>
<evidence type="ECO:0000256" key="1">
    <source>
        <dbReference type="ARBA" id="ARBA00010982"/>
    </source>
</evidence>
<evidence type="ECO:0000256" key="4">
    <source>
        <dbReference type="RuleBase" id="RU003557"/>
    </source>
</evidence>
<dbReference type="eggNOG" id="COG0183">
    <property type="taxonomic scope" value="Bacteria"/>
</dbReference>